<evidence type="ECO:0000256" key="7">
    <source>
        <dbReference type="SAM" id="MobiDB-lite"/>
    </source>
</evidence>
<feature type="compositionally biased region" description="Basic and acidic residues" evidence="7">
    <location>
        <begin position="382"/>
        <end position="391"/>
    </location>
</feature>
<name>A0A183JZQ0_9TREM</name>
<dbReference type="PANTHER" id="PTHR22808">
    <property type="entry name" value="NCL1 YEAST -RELATED NOL1/NOP2/FMU SUN DOMAIN-CONTAINING"/>
    <property type="match status" value="1"/>
</dbReference>
<feature type="domain" description="SAM-dependent MTase RsmB/NOP-type" evidence="8">
    <location>
        <begin position="42"/>
        <end position="401"/>
    </location>
</feature>
<dbReference type="InterPro" id="IPR049560">
    <property type="entry name" value="MeTrfase_RsmB-F_NOP2_cat"/>
</dbReference>
<dbReference type="GO" id="GO:0005737">
    <property type="term" value="C:cytoplasm"/>
    <property type="evidence" value="ECO:0007669"/>
    <property type="project" value="TreeGrafter"/>
</dbReference>
<dbReference type="InterPro" id="IPR018314">
    <property type="entry name" value="RsmB/NOL1/NOP2-like_CS"/>
</dbReference>
<feature type="binding site" evidence="6">
    <location>
        <position position="209"/>
    </location>
    <ligand>
        <name>S-adenosyl-L-methionine</name>
        <dbReference type="ChEBI" id="CHEBI:59789"/>
    </ligand>
</feature>
<protein>
    <submittedName>
        <fullName evidence="11">SAM_MT_RSMB_NOP domain-containing protein</fullName>
    </submittedName>
</protein>
<feature type="compositionally biased region" description="Polar residues" evidence="7">
    <location>
        <begin position="371"/>
        <end position="381"/>
    </location>
</feature>
<proteinExistence type="inferred from homology"/>
<evidence type="ECO:0000256" key="4">
    <source>
        <dbReference type="ARBA" id="ARBA00022691"/>
    </source>
</evidence>
<keyword evidence="3 6" id="KW-0808">Transferase</keyword>
<evidence type="ECO:0000313" key="9">
    <source>
        <dbReference type="EMBL" id="VDP29737.1"/>
    </source>
</evidence>
<evidence type="ECO:0000259" key="8">
    <source>
        <dbReference type="PROSITE" id="PS51686"/>
    </source>
</evidence>
<evidence type="ECO:0000256" key="6">
    <source>
        <dbReference type="PROSITE-ProRule" id="PRU01023"/>
    </source>
</evidence>
<feature type="binding site" evidence="6">
    <location>
        <position position="269"/>
    </location>
    <ligand>
        <name>S-adenosyl-L-methionine</name>
        <dbReference type="ChEBI" id="CHEBI:59789"/>
    </ligand>
</feature>
<feature type="binding site" evidence="6">
    <location>
        <begin position="165"/>
        <end position="171"/>
    </location>
    <ligand>
        <name>S-adenosyl-L-methionine</name>
        <dbReference type="ChEBI" id="CHEBI:59789"/>
    </ligand>
</feature>
<reference evidence="11" key="1">
    <citation type="submission" date="2016-06" db="UniProtKB">
        <authorList>
            <consortium name="WormBaseParasite"/>
        </authorList>
    </citation>
    <scope>IDENTIFICATION</scope>
</reference>
<dbReference type="Pfam" id="PF01189">
    <property type="entry name" value="Methyltr_RsmB-F"/>
    <property type="match status" value="1"/>
</dbReference>
<evidence type="ECO:0000256" key="5">
    <source>
        <dbReference type="ARBA" id="ARBA00022884"/>
    </source>
</evidence>
<accession>A0A183JZQ0</accession>
<evidence type="ECO:0000313" key="10">
    <source>
        <dbReference type="Proteomes" id="UP000279833"/>
    </source>
</evidence>
<dbReference type="Gene3D" id="3.40.50.150">
    <property type="entry name" value="Vaccinia Virus protein VP39"/>
    <property type="match status" value="1"/>
</dbReference>
<dbReference type="AlphaFoldDB" id="A0A183JZQ0"/>
<dbReference type="PRINTS" id="PR02008">
    <property type="entry name" value="RCMTFAMILY"/>
</dbReference>
<organism evidence="11">
    <name type="scientific">Schistosoma curassoni</name>
    <dbReference type="NCBI Taxonomy" id="6186"/>
    <lineage>
        <taxon>Eukaryota</taxon>
        <taxon>Metazoa</taxon>
        <taxon>Spiralia</taxon>
        <taxon>Lophotrochozoa</taxon>
        <taxon>Platyhelminthes</taxon>
        <taxon>Trematoda</taxon>
        <taxon>Digenea</taxon>
        <taxon>Strigeidida</taxon>
        <taxon>Schistosomatoidea</taxon>
        <taxon>Schistosomatidae</taxon>
        <taxon>Schistosoma</taxon>
    </lineage>
</organism>
<dbReference type="InterPro" id="IPR023267">
    <property type="entry name" value="RCMT"/>
</dbReference>
<evidence type="ECO:0000256" key="2">
    <source>
        <dbReference type="ARBA" id="ARBA00022603"/>
    </source>
</evidence>
<dbReference type="PROSITE" id="PS51686">
    <property type="entry name" value="SAM_MT_RSMB_NOP"/>
    <property type="match status" value="1"/>
</dbReference>
<gene>
    <name evidence="9" type="ORF">SCUD_LOCUS8208</name>
</gene>
<dbReference type="InterPro" id="IPR001678">
    <property type="entry name" value="MeTrfase_RsmB-F_NOP2_dom"/>
</dbReference>
<dbReference type="InterPro" id="IPR029063">
    <property type="entry name" value="SAM-dependent_MTases_sf"/>
</dbReference>
<dbReference type="Proteomes" id="UP000279833">
    <property type="component" value="Unassembled WGS sequence"/>
</dbReference>
<evidence type="ECO:0000313" key="11">
    <source>
        <dbReference type="WBParaSite" id="SCUD_0000820801-mRNA-1"/>
    </source>
</evidence>
<feature type="region of interest" description="Disordered" evidence="7">
    <location>
        <begin position="371"/>
        <end position="392"/>
    </location>
</feature>
<dbReference type="PANTHER" id="PTHR22808:SF1">
    <property type="entry name" value="RNA CYTOSINE-C(5)-METHYLTRANSFERASE NSUN2-RELATED"/>
    <property type="match status" value="1"/>
</dbReference>
<evidence type="ECO:0000256" key="3">
    <source>
        <dbReference type="ARBA" id="ARBA00022679"/>
    </source>
</evidence>
<dbReference type="GO" id="GO:0030488">
    <property type="term" value="P:tRNA methylation"/>
    <property type="evidence" value="ECO:0007669"/>
    <property type="project" value="TreeGrafter"/>
</dbReference>
<dbReference type="GO" id="GO:0000049">
    <property type="term" value="F:tRNA binding"/>
    <property type="evidence" value="ECO:0007669"/>
    <property type="project" value="TreeGrafter"/>
</dbReference>
<dbReference type="STRING" id="6186.A0A183JZQ0"/>
<keyword evidence="10" id="KW-1185">Reference proteome</keyword>
<keyword evidence="5 6" id="KW-0694">RNA-binding</keyword>
<dbReference type="GO" id="GO:0005634">
    <property type="term" value="C:nucleus"/>
    <property type="evidence" value="ECO:0007669"/>
    <property type="project" value="TreeGrafter"/>
</dbReference>
<keyword evidence="4 6" id="KW-0949">S-adenosyl-L-methionine</keyword>
<dbReference type="EMBL" id="UZAK01032646">
    <property type="protein sequence ID" value="VDP29737.1"/>
    <property type="molecule type" value="Genomic_DNA"/>
</dbReference>
<evidence type="ECO:0000256" key="1">
    <source>
        <dbReference type="ARBA" id="ARBA00007494"/>
    </source>
</evidence>
<comment type="similarity">
    <text evidence="1 6">Belongs to the class I-like SAM-binding methyltransferase superfamily. RsmB/NOP family.</text>
</comment>
<feature type="binding site" evidence="6">
    <location>
        <position position="236"/>
    </location>
    <ligand>
        <name>S-adenosyl-L-methionine</name>
        <dbReference type="ChEBI" id="CHEBI:59789"/>
    </ligand>
</feature>
<dbReference type="SUPFAM" id="SSF53335">
    <property type="entry name" value="S-adenosyl-L-methionine-dependent methyltransferases"/>
    <property type="match status" value="1"/>
</dbReference>
<comment type="caution">
    <text evidence="6">Lacks conserved residue(s) required for the propagation of feature annotation.</text>
</comment>
<keyword evidence="2 6" id="KW-0489">Methyltransferase</keyword>
<dbReference type="PROSITE" id="PS01153">
    <property type="entry name" value="NOL1_NOP2_SUN"/>
    <property type="match status" value="1"/>
</dbReference>
<reference evidence="9 10" key="2">
    <citation type="submission" date="2018-11" db="EMBL/GenBank/DDBJ databases">
        <authorList>
            <consortium name="Pathogen Informatics"/>
        </authorList>
    </citation>
    <scope>NUCLEOTIDE SEQUENCE [LARGE SCALE GENOMIC DNA]</scope>
    <source>
        <strain evidence="9">Dakar</strain>
        <strain evidence="10">Dakar, Senegal</strain>
    </source>
</reference>
<sequence length="479" mass="55309">MGRRRPTLQCRQHFKPEMKQNELFEKYYKSLGIVPEDEWADFISYLKRDLPITFRVTGFRDQNKELLRLIKQKYRKDISEMQHYMCDEKDQTNGTFESLPWYPNEMAWQLSVSKYAVRKTEELRTLHQFLVSETESGNISRQEAVSMLPPLLLDVRSHHTILDLCAAPGSKSAQLVEFLHSDAEAIQSRIDVENAPKYVEPTGMVIANDFDQKRCYMMVHQVKRLQSPCVVITQEDATCFPRLYITVSPDEKTSQKDLRQLMFDRVLADVPCSGDGTLRKNPDLWLRWSPNLGIGEHPLQCRILKRGLELLRDPRSYICPSLFPPSNVSDLHLEHCKRVLPHDQNTGGFFIAVLEKIAPLPWMNATKREVSVSSNQINQPDKQLEPKDDSRPPCVAKKSRIFHENGLTYIDSTLDPIWLTIRDYYKIKDKSSYNGESSLISFCADNLLSRSGGEGNRCRLLCYTNSLIKNMVSTNKERG</sequence>
<dbReference type="GO" id="GO:0016428">
    <property type="term" value="F:tRNA (cytidine-5-)-methyltransferase activity"/>
    <property type="evidence" value="ECO:0007669"/>
    <property type="project" value="TreeGrafter"/>
</dbReference>
<dbReference type="WBParaSite" id="SCUD_0000820801-mRNA-1">
    <property type="protein sequence ID" value="SCUD_0000820801-mRNA-1"/>
    <property type="gene ID" value="SCUD_0000820801"/>
</dbReference>